<evidence type="ECO:0000256" key="1">
    <source>
        <dbReference type="SAM" id="MobiDB-lite"/>
    </source>
</evidence>
<gene>
    <name evidence="2" type="ORF">CBR_g47943</name>
</gene>
<dbReference type="Proteomes" id="UP000265515">
    <property type="component" value="Unassembled WGS sequence"/>
</dbReference>
<feature type="region of interest" description="Disordered" evidence="1">
    <location>
        <begin position="374"/>
        <end position="399"/>
    </location>
</feature>
<dbReference type="AlphaFoldDB" id="A0A388M1X7"/>
<evidence type="ECO:0000313" key="3">
    <source>
        <dbReference type="Proteomes" id="UP000265515"/>
    </source>
</evidence>
<keyword evidence="3" id="KW-1185">Reference proteome</keyword>
<feature type="region of interest" description="Disordered" evidence="1">
    <location>
        <begin position="300"/>
        <end position="339"/>
    </location>
</feature>
<sequence length="399" mass="42371">MSRSPLLRRAQLYTASWLGDAAGMQGVGGGLSTTLAEKVRVVAVKGGSVRAPRGVTTVLTASQTPTSAHNSRALLIGKDTARRNKALREVLLRDLGGRRASVTRAAACPGNGGEDELEALDHRESRVLQVVVDDLAEVEVGAMITLWLQRGTSVLLTILERAEAAREVAALLRGTAGATAERGTALGSAVRGGGVTSTQGLGGGGGVKTGPHPLMVPGGLLGDLVLETSNVGRARCGKGRRTSGARHPTRGRARWRCGRAKRKEKWGTRKNCDYGSGLWYRARSDRGLGGCGRRLRKDLTRGGRRARGLDGRQDGRVRGRGGESSAVATLSEDGGPGLGARRWRTRSILELLHAGGKGRHLRLQGREGRELRLDGRKDRELRLDGRKEGGEEGVQIPRG</sequence>
<dbReference type="EMBL" id="BFEA01000675">
    <property type="protein sequence ID" value="GBG88473.1"/>
    <property type="molecule type" value="Genomic_DNA"/>
</dbReference>
<accession>A0A388M1X7</accession>
<reference evidence="2 3" key="1">
    <citation type="journal article" date="2018" name="Cell">
        <title>The Chara Genome: Secondary Complexity and Implications for Plant Terrestrialization.</title>
        <authorList>
            <person name="Nishiyama T."/>
            <person name="Sakayama H."/>
            <person name="Vries J.D."/>
            <person name="Buschmann H."/>
            <person name="Saint-Marcoux D."/>
            <person name="Ullrich K.K."/>
            <person name="Haas F.B."/>
            <person name="Vanderstraeten L."/>
            <person name="Becker D."/>
            <person name="Lang D."/>
            <person name="Vosolsobe S."/>
            <person name="Rombauts S."/>
            <person name="Wilhelmsson P.K.I."/>
            <person name="Janitza P."/>
            <person name="Kern R."/>
            <person name="Heyl A."/>
            <person name="Rumpler F."/>
            <person name="Villalobos L.I.A.C."/>
            <person name="Clay J.M."/>
            <person name="Skokan R."/>
            <person name="Toyoda A."/>
            <person name="Suzuki Y."/>
            <person name="Kagoshima H."/>
            <person name="Schijlen E."/>
            <person name="Tajeshwar N."/>
            <person name="Catarino B."/>
            <person name="Hetherington A.J."/>
            <person name="Saltykova A."/>
            <person name="Bonnot C."/>
            <person name="Breuninger H."/>
            <person name="Symeonidi A."/>
            <person name="Radhakrishnan G.V."/>
            <person name="Van Nieuwerburgh F."/>
            <person name="Deforce D."/>
            <person name="Chang C."/>
            <person name="Karol K.G."/>
            <person name="Hedrich R."/>
            <person name="Ulvskov P."/>
            <person name="Glockner G."/>
            <person name="Delwiche C.F."/>
            <person name="Petrasek J."/>
            <person name="Van de Peer Y."/>
            <person name="Friml J."/>
            <person name="Beilby M."/>
            <person name="Dolan L."/>
            <person name="Kohara Y."/>
            <person name="Sugano S."/>
            <person name="Fujiyama A."/>
            <person name="Delaux P.-M."/>
            <person name="Quint M."/>
            <person name="TheiBen G."/>
            <person name="Hagemann M."/>
            <person name="Harholt J."/>
            <person name="Dunand C."/>
            <person name="Zachgo S."/>
            <person name="Langdale J."/>
            <person name="Maumus F."/>
            <person name="Straeten D.V.D."/>
            <person name="Gould S.B."/>
            <person name="Rensing S.A."/>
        </authorList>
    </citation>
    <scope>NUCLEOTIDE SEQUENCE [LARGE SCALE GENOMIC DNA]</scope>
    <source>
        <strain evidence="2 3">S276</strain>
    </source>
</reference>
<organism evidence="2 3">
    <name type="scientific">Chara braunii</name>
    <name type="common">Braun's stonewort</name>
    <dbReference type="NCBI Taxonomy" id="69332"/>
    <lineage>
        <taxon>Eukaryota</taxon>
        <taxon>Viridiplantae</taxon>
        <taxon>Streptophyta</taxon>
        <taxon>Charophyceae</taxon>
        <taxon>Charales</taxon>
        <taxon>Characeae</taxon>
        <taxon>Chara</taxon>
    </lineage>
</organism>
<dbReference type="STRING" id="69332.A0A388M1X7"/>
<feature type="compositionally biased region" description="Basic and acidic residues" evidence="1">
    <location>
        <begin position="374"/>
        <end position="390"/>
    </location>
</feature>
<feature type="compositionally biased region" description="Basic and acidic residues" evidence="1">
    <location>
        <begin position="300"/>
        <end position="321"/>
    </location>
</feature>
<evidence type="ECO:0000313" key="2">
    <source>
        <dbReference type="EMBL" id="GBG88473.1"/>
    </source>
</evidence>
<dbReference type="Gramene" id="GBG88473">
    <property type="protein sequence ID" value="GBG88473"/>
    <property type="gene ID" value="CBR_g47943"/>
</dbReference>
<proteinExistence type="predicted"/>
<protein>
    <submittedName>
        <fullName evidence="2">Uncharacterized protein</fullName>
    </submittedName>
</protein>
<feature type="region of interest" description="Disordered" evidence="1">
    <location>
        <begin position="235"/>
        <end position="254"/>
    </location>
</feature>
<name>A0A388M1X7_CHABU</name>
<comment type="caution">
    <text evidence="2">The sequence shown here is derived from an EMBL/GenBank/DDBJ whole genome shotgun (WGS) entry which is preliminary data.</text>
</comment>